<comment type="caution">
    <text evidence="1">The sequence shown here is derived from an EMBL/GenBank/DDBJ whole genome shotgun (WGS) entry which is preliminary data.</text>
</comment>
<name>A0ACB8B767_9AGAM</name>
<keyword evidence="2" id="KW-1185">Reference proteome</keyword>
<gene>
    <name evidence="1" type="ORF">BV22DRAFT_1020719</name>
</gene>
<evidence type="ECO:0000313" key="1">
    <source>
        <dbReference type="EMBL" id="KAH7920713.1"/>
    </source>
</evidence>
<dbReference type="Proteomes" id="UP000790709">
    <property type="component" value="Unassembled WGS sequence"/>
</dbReference>
<sequence length="635" mass="68394">MARALSSKLTASRVAFYLLAAGGHALADNGPPKQPLQPGHIGTFEVVGDSYQPLPAQVFLGTADKVYIIDKTEDNPHQIKGHPAWAAGDTKQTRPMDVVTNSFCAGGSVLGDGRWINVGGNQAVTYGGNAAPSQTGGAPYNDPDGGKSLLTPCDDGQCDWVMDPPLTTRRWYPTLETLEDGSVIIIGGCGYGGYVNDAGQTNPTYEFYPSRGDPIPSPILQNTLPTNLFPLTWLLPSGNLLIQSNWNTVVLDYKQNKEYPMDDMPDAVRVYPASGGTAMLPLTPDNNWTATIMFCGGSNIRTEQWTQTWDIPHWPASDSCVEITPDVSQKYTQLDPLPEGRTMGNLIMLPDGRVLCLNGAKTGTAGYGNTTFTIGQSYADQPILAPVIYDPSAPSGKRWSRDGLTPSIIARMYHSSATLLPDGSVFVSGSNPNSDYNVSTTYPTEYRIERFYPSYYNERRPEPQGLPTRLSYGGQYFNISLTIADLFGNVNYIQSVKVLVMRTGFSTHVMNMGMRTVQLENSFTGNADGSGVLHVSQLPPNPALMPPGPALLFVVVNGVPSIGIQVMVGSGKIEQQKMTPASPLPESNIAQAQLPGQGQKSSSSSTSVIVDFARKSVVECLTMVVTIVSIIMLSN</sequence>
<accession>A0ACB8B767</accession>
<protein>
    <submittedName>
        <fullName evidence="1">Glyoxal oxidase</fullName>
    </submittedName>
</protein>
<dbReference type="EMBL" id="MU266563">
    <property type="protein sequence ID" value="KAH7920713.1"/>
    <property type="molecule type" value="Genomic_DNA"/>
</dbReference>
<organism evidence="1 2">
    <name type="scientific">Leucogyrophana mollusca</name>
    <dbReference type="NCBI Taxonomy" id="85980"/>
    <lineage>
        <taxon>Eukaryota</taxon>
        <taxon>Fungi</taxon>
        <taxon>Dikarya</taxon>
        <taxon>Basidiomycota</taxon>
        <taxon>Agaricomycotina</taxon>
        <taxon>Agaricomycetes</taxon>
        <taxon>Agaricomycetidae</taxon>
        <taxon>Boletales</taxon>
        <taxon>Boletales incertae sedis</taxon>
        <taxon>Leucogyrophana</taxon>
    </lineage>
</organism>
<reference evidence="1" key="1">
    <citation type="journal article" date="2021" name="New Phytol.">
        <title>Evolutionary innovations through gain and loss of genes in the ectomycorrhizal Boletales.</title>
        <authorList>
            <person name="Wu G."/>
            <person name="Miyauchi S."/>
            <person name="Morin E."/>
            <person name="Kuo A."/>
            <person name="Drula E."/>
            <person name="Varga T."/>
            <person name="Kohler A."/>
            <person name="Feng B."/>
            <person name="Cao Y."/>
            <person name="Lipzen A."/>
            <person name="Daum C."/>
            <person name="Hundley H."/>
            <person name="Pangilinan J."/>
            <person name="Johnson J."/>
            <person name="Barry K."/>
            <person name="LaButti K."/>
            <person name="Ng V."/>
            <person name="Ahrendt S."/>
            <person name="Min B."/>
            <person name="Choi I.G."/>
            <person name="Park H."/>
            <person name="Plett J.M."/>
            <person name="Magnuson J."/>
            <person name="Spatafora J.W."/>
            <person name="Nagy L.G."/>
            <person name="Henrissat B."/>
            <person name="Grigoriev I.V."/>
            <person name="Yang Z.L."/>
            <person name="Xu J."/>
            <person name="Martin F.M."/>
        </authorList>
    </citation>
    <scope>NUCLEOTIDE SEQUENCE</scope>
    <source>
        <strain evidence="1">KUC20120723A-06</strain>
    </source>
</reference>
<proteinExistence type="predicted"/>
<evidence type="ECO:0000313" key="2">
    <source>
        <dbReference type="Proteomes" id="UP000790709"/>
    </source>
</evidence>